<evidence type="ECO:0000256" key="3">
    <source>
        <dbReference type="ARBA" id="ARBA00023002"/>
    </source>
</evidence>
<dbReference type="Gene3D" id="3.20.20.30">
    <property type="entry name" value="Luciferase-like domain"/>
    <property type="match status" value="1"/>
</dbReference>
<evidence type="ECO:0000256" key="2">
    <source>
        <dbReference type="ARBA" id="ARBA00022643"/>
    </source>
</evidence>
<evidence type="ECO:0000259" key="5">
    <source>
        <dbReference type="Pfam" id="PF00296"/>
    </source>
</evidence>
<dbReference type="Pfam" id="PF00296">
    <property type="entry name" value="Bac_luciferase"/>
    <property type="match status" value="1"/>
</dbReference>
<dbReference type="InterPro" id="IPR036661">
    <property type="entry name" value="Luciferase-like_sf"/>
</dbReference>
<proteinExistence type="predicted"/>
<gene>
    <name evidence="6" type="ORF">GCM10022254_30170</name>
</gene>
<dbReference type="PANTHER" id="PTHR42847:SF4">
    <property type="entry name" value="ALKANESULFONATE MONOOXYGENASE-RELATED"/>
    <property type="match status" value="1"/>
</dbReference>
<evidence type="ECO:0000256" key="4">
    <source>
        <dbReference type="ARBA" id="ARBA00023033"/>
    </source>
</evidence>
<dbReference type="InterPro" id="IPR019921">
    <property type="entry name" value="Lucif-like_OxRdtase_Rv2161c"/>
</dbReference>
<keyword evidence="7" id="KW-1185">Reference proteome</keyword>
<accession>A0ABP8C134</accession>
<dbReference type="RefSeq" id="WP_344896266.1">
    <property type="nucleotide sequence ID" value="NZ_BAABAS010000006.1"/>
</dbReference>
<keyword evidence="1" id="KW-0285">Flavoprotein</keyword>
<feature type="domain" description="Luciferase-like" evidence="5">
    <location>
        <begin position="1"/>
        <end position="245"/>
    </location>
</feature>
<dbReference type="NCBIfam" id="TIGR03619">
    <property type="entry name" value="F420_Rv2161c"/>
    <property type="match status" value="1"/>
</dbReference>
<dbReference type="EMBL" id="BAABAS010000006">
    <property type="protein sequence ID" value="GAA4231838.1"/>
    <property type="molecule type" value="Genomic_DNA"/>
</dbReference>
<dbReference type="InterPro" id="IPR011251">
    <property type="entry name" value="Luciferase-like_dom"/>
</dbReference>
<evidence type="ECO:0000256" key="1">
    <source>
        <dbReference type="ARBA" id="ARBA00022630"/>
    </source>
</evidence>
<dbReference type="SUPFAM" id="SSF51679">
    <property type="entry name" value="Bacterial luciferase-like"/>
    <property type="match status" value="1"/>
</dbReference>
<reference evidence="7" key="1">
    <citation type="journal article" date="2019" name="Int. J. Syst. Evol. Microbiol.">
        <title>The Global Catalogue of Microorganisms (GCM) 10K type strain sequencing project: providing services to taxonomists for standard genome sequencing and annotation.</title>
        <authorList>
            <consortium name="The Broad Institute Genomics Platform"/>
            <consortium name="The Broad Institute Genome Sequencing Center for Infectious Disease"/>
            <person name="Wu L."/>
            <person name="Ma J."/>
        </authorList>
    </citation>
    <scope>NUCLEOTIDE SEQUENCE [LARGE SCALE GENOMIC DNA]</scope>
    <source>
        <strain evidence="7">JCM 17440</strain>
    </source>
</reference>
<comment type="caution">
    <text evidence="6">The sequence shown here is derived from an EMBL/GenBank/DDBJ whole genome shotgun (WGS) entry which is preliminary data.</text>
</comment>
<dbReference type="Proteomes" id="UP001501710">
    <property type="component" value="Unassembled WGS sequence"/>
</dbReference>
<dbReference type="PANTHER" id="PTHR42847">
    <property type="entry name" value="ALKANESULFONATE MONOOXYGENASE"/>
    <property type="match status" value="1"/>
</dbReference>
<dbReference type="InterPro" id="IPR050172">
    <property type="entry name" value="SsuD_RutA_monooxygenase"/>
</dbReference>
<keyword evidence="2" id="KW-0288">FMN</keyword>
<evidence type="ECO:0000313" key="7">
    <source>
        <dbReference type="Proteomes" id="UP001501710"/>
    </source>
</evidence>
<evidence type="ECO:0000313" key="6">
    <source>
        <dbReference type="EMBL" id="GAA4231838.1"/>
    </source>
</evidence>
<keyword evidence="3" id="KW-0560">Oxidoreductase</keyword>
<organism evidence="6 7">
    <name type="scientific">Actinomadura meridiana</name>
    <dbReference type="NCBI Taxonomy" id="559626"/>
    <lineage>
        <taxon>Bacteria</taxon>
        <taxon>Bacillati</taxon>
        <taxon>Actinomycetota</taxon>
        <taxon>Actinomycetes</taxon>
        <taxon>Streptosporangiales</taxon>
        <taxon>Thermomonosporaceae</taxon>
        <taxon>Actinomadura</taxon>
    </lineage>
</organism>
<protein>
    <submittedName>
        <fullName evidence="6">LLM class flavin-dependent oxidoreductase</fullName>
    </submittedName>
</protein>
<keyword evidence="4" id="KW-0503">Monooxygenase</keyword>
<name>A0ABP8C134_9ACTN</name>
<sequence>MRFSISIPQDLDDGEFDPAGFRAYLRRAEELGFDGAWTQEQVLGSAARSSPLETMVYAAACTERIRLGCAVFVTTLHSPLQLAKSLSTLDQLSRGRVDVGVGVGGGGPSLAAFAVDPATRVARFTEGLELMKACWTQPRITFDGRFWQVDGGAMEPKPFQKPHPPVWFGARHPNALRRAVRHGDGFFGAGSATTAQFVEQMGVVREALAEQERDPAGFSIAKRVYIGVDDDAARAQKRSAATLQRFYARDDLLSVAVFGSADKCAEEVREVIDAGAEMVLFTPLFDDAEQMERIAAEVMPRLS</sequence>